<sequence length="101" mass="10644">MTDTIELLETIGSDASLRYAQTAELKDVLEQVQASAELTMAVLAGDSAPLRVELGIQQLPQTPQTNAPGHGDDEEEADVPLPEEPQPDRSSPPPAKNGPSG</sequence>
<dbReference type="Proteomes" id="UP001620397">
    <property type="component" value="Unassembled WGS sequence"/>
</dbReference>
<protein>
    <submittedName>
        <fullName evidence="2">Uncharacterized protein</fullName>
    </submittedName>
</protein>
<feature type="compositionally biased region" description="Pro residues" evidence="1">
    <location>
        <begin position="90"/>
        <end position="101"/>
    </location>
</feature>
<proteinExistence type="predicted"/>
<evidence type="ECO:0000313" key="2">
    <source>
        <dbReference type="EMBL" id="MFK2929477.1"/>
    </source>
</evidence>
<feature type="region of interest" description="Disordered" evidence="1">
    <location>
        <begin position="54"/>
        <end position="101"/>
    </location>
</feature>
<gene>
    <name evidence="2" type="ORF">ISP14_01620</name>
</gene>
<accession>A0ABW8KEA0</accession>
<evidence type="ECO:0000256" key="1">
    <source>
        <dbReference type="SAM" id="MobiDB-lite"/>
    </source>
</evidence>
<feature type="compositionally biased region" description="Polar residues" evidence="1">
    <location>
        <begin position="58"/>
        <end position="67"/>
    </location>
</feature>
<dbReference type="EMBL" id="JADIKL010000001">
    <property type="protein sequence ID" value="MFK2929477.1"/>
    <property type="molecule type" value="Genomic_DNA"/>
</dbReference>
<evidence type="ECO:0000313" key="3">
    <source>
        <dbReference type="Proteomes" id="UP001620397"/>
    </source>
</evidence>
<comment type="caution">
    <text evidence="2">The sequence shown here is derived from an EMBL/GenBank/DDBJ whole genome shotgun (WGS) entry which is preliminary data.</text>
</comment>
<dbReference type="RefSeq" id="WP_404535590.1">
    <property type="nucleotide sequence ID" value="NZ_JADIKL010000001.1"/>
</dbReference>
<keyword evidence="3" id="KW-1185">Reference proteome</keyword>
<reference evidence="2 3" key="1">
    <citation type="submission" date="2020-10" db="EMBL/GenBank/DDBJ databases">
        <title>Phylogeny of dyella-like bacteria.</title>
        <authorList>
            <person name="Fu J."/>
        </authorList>
    </citation>
    <scope>NUCLEOTIDE SEQUENCE [LARGE SCALE GENOMIC DNA]</scope>
    <source>
        <strain evidence="2 3">DKC-1</strain>
    </source>
</reference>
<name>A0ABW8KEA0_9GAMM</name>
<organism evidence="2 3">
    <name type="scientific">Dyella agri</name>
    <dbReference type="NCBI Taxonomy" id="1926869"/>
    <lineage>
        <taxon>Bacteria</taxon>
        <taxon>Pseudomonadati</taxon>
        <taxon>Pseudomonadota</taxon>
        <taxon>Gammaproteobacteria</taxon>
        <taxon>Lysobacterales</taxon>
        <taxon>Rhodanobacteraceae</taxon>
        <taxon>Dyella</taxon>
    </lineage>
</organism>